<gene>
    <name evidence="3" type="primary">moeB</name>
    <name evidence="3" type="ORF">BQ776_213</name>
    <name evidence="4" type="ORF">J0165_213</name>
</gene>
<dbReference type="PANTHER" id="PTHR10953:SF102">
    <property type="entry name" value="ADENYLYLTRANSFERASE AND SULFURTRANSFERASE MOCS3"/>
    <property type="match status" value="1"/>
</dbReference>
<protein>
    <submittedName>
        <fullName evidence="3">Molybdopterin biosynthesis protein</fullName>
    </submittedName>
</protein>
<evidence type="ECO:0000259" key="2">
    <source>
        <dbReference type="PROSITE" id="PS50206"/>
    </source>
</evidence>
<dbReference type="GO" id="GO:0016779">
    <property type="term" value="F:nucleotidyltransferase activity"/>
    <property type="evidence" value="ECO:0007669"/>
    <property type="project" value="TreeGrafter"/>
</dbReference>
<dbReference type="InterPro" id="IPR001763">
    <property type="entry name" value="Rhodanese-like_dom"/>
</dbReference>
<name>A0A1G4NRH6_9FLOR</name>
<dbReference type="RefSeq" id="YP_009312970.1">
    <property type="nucleotide sequence ID" value="NC_031654.1"/>
</dbReference>
<dbReference type="CDD" id="cd00158">
    <property type="entry name" value="RHOD"/>
    <property type="match status" value="1"/>
</dbReference>
<dbReference type="SUPFAM" id="SSF69572">
    <property type="entry name" value="Activating enzymes of the ubiquitin-like proteins"/>
    <property type="match status" value="1"/>
</dbReference>
<dbReference type="GO" id="GO:0008146">
    <property type="term" value="F:sulfotransferase activity"/>
    <property type="evidence" value="ECO:0007669"/>
    <property type="project" value="TreeGrafter"/>
</dbReference>
<dbReference type="PROSITE" id="PS50206">
    <property type="entry name" value="RHODANESE_3"/>
    <property type="match status" value="1"/>
</dbReference>
<dbReference type="InterPro" id="IPR035985">
    <property type="entry name" value="Ubiquitin-activating_enz"/>
</dbReference>
<sequence length="368" mass="41921">MSKYFSHINYDNITLNSEEYEIYAKHLIIPEIQLHGQQRLKQSRILSIGAGGLASASLLYLTSCGIGKIGIIDDDHIEKSNLHRQILYNNNDIGLHKGTCAKHNLNQLNEQCNIEIYNCKFNSINADRIVQQYDIILDNTDNFETRWLISIICKKSHKVHIYGAISTFIGQVSVFNYQGGPNYNDLNRIHTNNTNQNACNNNGVLGILPGIIGILQATEILKVILGLGEILSGYIVIYDILNSTFRKLSLRQRHNINIASQNYLAPNSYHSSQNQVRYISFNILYKLTIKNKPIYLIDIRDRQEHNVGHIYQSINIPFNKLKNNTNQKILQQRTAGNIVILYCNSSIRSRLASTVLLNLSINHFILNI</sequence>
<comment type="similarity">
    <text evidence="1">Belongs to the HesA/MoeB/ThiF family.</text>
</comment>
<organism evidence="3">
    <name type="scientific">Helminthora furcellata</name>
    <dbReference type="NCBI Taxonomy" id="1884666"/>
    <lineage>
        <taxon>Eukaryota</taxon>
        <taxon>Rhodophyta</taxon>
        <taxon>Florideophyceae</taxon>
        <taxon>Nemaliophycidae</taxon>
        <taxon>Nemaliales</taxon>
        <taxon>Liagoraceae</taxon>
        <taxon>Helminthora</taxon>
    </lineage>
</organism>
<dbReference type="Gene3D" id="3.40.250.10">
    <property type="entry name" value="Rhodanese-like domain"/>
    <property type="match status" value="1"/>
</dbReference>
<geneLocation type="chloroplast" evidence="3"/>
<dbReference type="FunFam" id="3.40.50.720:FF:000080">
    <property type="entry name" value="Thiazole biosynthesis adenylyltransferase ThiF"/>
    <property type="match status" value="1"/>
</dbReference>
<dbReference type="EMBL" id="LT622862">
    <property type="protein sequence ID" value="SCW21224.1"/>
    <property type="molecule type" value="Genomic_DNA"/>
</dbReference>
<dbReference type="InterPro" id="IPR045886">
    <property type="entry name" value="ThiF/MoeB/HesA"/>
</dbReference>
<dbReference type="InterPro" id="IPR036873">
    <property type="entry name" value="Rhodanese-like_dom_sf"/>
</dbReference>
<dbReference type="GO" id="GO:0005829">
    <property type="term" value="C:cytosol"/>
    <property type="evidence" value="ECO:0007669"/>
    <property type="project" value="TreeGrafter"/>
</dbReference>
<reference evidence="4" key="3">
    <citation type="submission" date="2016-10" db="EMBL/GenBank/DDBJ databases">
        <authorList>
            <person name="de Groot N.N."/>
        </authorList>
    </citation>
    <scope>NUCLEOTIDE SEQUENCE</scope>
    <source>
        <strain evidence="4">J.0165</strain>
    </source>
</reference>
<evidence type="ECO:0000256" key="1">
    <source>
        <dbReference type="ARBA" id="ARBA00009919"/>
    </source>
</evidence>
<reference evidence="3" key="2">
    <citation type="submission" date="2016-10" db="EMBL/GenBank/DDBJ databases">
        <title>Chloroplast genomes as a tool to resolve red algal phylogenies: a case study in the Nemaliales.</title>
        <authorList>
            <person name="Costa J.F."/>
            <person name="Lin S.M."/>
            <person name="Macaya E.C."/>
            <person name="Fernandez-Garcia C."/>
            <person name="Verbruggen H."/>
        </authorList>
    </citation>
    <scope>NUCLEOTIDE SEQUENCE</scope>
    <source>
        <strain evidence="3">J.0165</strain>
    </source>
</reference>
<dbReference type="Gene3D" id="3.40.50.720">
    <property type="entry name" value="NAD(P)-binding Rossmann-like Domain"/>
    <property type="match status" value="1"/>
</dbReference>
<dbReference type="GO" id="GO:0004792">
    <property type="term" value="F:thiosulfate-cyanide sulfurtransferase activity"/>
    <property type="evidence" value="ECO:0007669"/>
    <property type="project" value="TreeGrafter"/>
</dbReference>
<feature type="domain" description="Rhodanese" evidence="2">
    <location>
        <begin position="290"/>
        <end position="367"/>
    </location>
</feature>
<dbReference type="Pfam" id="PF00899">
    <property type="entry name" value="ThiF"/>
    <property type="match status" value="1"/>
</dbReference>
<proteinExistence type="inferred from homology"/>
<dbReference type="Pfam" id="PF00581">
    <property type="entry name" value="Rhodanese"/>
    <property type="match status" value="1"/>
</dbReference>
<dbReference type="InterPro" id="IPR000594">
    <property type="entry name" value="ThiF_NAD_FAD-bd"/>
</dbReference>
<evidence type="ECO:0000313" key="4">
    <source>
        <dbReference type="EMBL" id="SCW24084.1"/>
    </source>
</evidence>
<dbReference type="EMBL" id="LT622876">
    <property type="protein sequence ID" value="SCW24084.1"/>
    <property type="molecule type" value="Genomic_DNA"/>
</dbReference>
<dbReference type="PANTHER" id="PTHR10953">
    <property type="entry name" value="UBIQUITIN-ACTIVATING ENZYME E1"/>
    <property type="match status" value="1"/>
</dbReference>
<dbReference type="CDD" id="cd00757">
    <property type="entry name" value="ThiF_MoeB_HesA_family"/>
    <property type="match status" value="1"/>
</dbReference>
<dbReference type="GeneID" id="30001709"/>
<dbReference type="AlphaFoldDB" id="A0A1G4NRH6"/>
<evidence type="ECO:0000313" key="3">
    <source>
        <dbReference type="EMBL" id="SCW21224.1"/>
    </source>
</evidence>
<dbReference type="GO" id="GO:0008641">
    <property type="term" value="F:ubiquitin-like modifier activating enzyme activity"/>
    <property type="evidence" value="ECO:0007669"/>
    <property type="project" value="InterPro"/>
</dbReference>
<reference evidence="3" key="1">
    <citation type="submission" date="2016-08" db="EMBL/GenBank/DDBJ databases">
        <authorList>
            <person name="Seilhamer J.J."/>
        </authorList>
    </citation>
    <scope>NUCLEOTIDE SEQUENCE</scope>
    <source>
        <strain evidence="3">J.0165</strain>
    </source>
</reference>
<keyword evidence="3" id="KW-0150">Chloroplast</keyword>
<keyword evidence="3" id="KW-0934">Plastid</keyword>
<accession>A0A1G4NRH6</accession>